<organism evidence="5 6">
    <name type="scientific">Ophiocordyceps unilateralis</name>
    <name type="common">Zombie-ant fungus</name>
    <name type="synonym">Torrubia unilateralis</name>
    <dbReference type="NCBI Taxonomy" id="268505"/>
    <lineage>
        <taxon>Eukaryota</taxon>
        <taxon>Fungi</taxon>
        <taxon>Dikarya</taxon>
        <taxon>Ascomycota</taxon>
        <taxon>Pezizomycotina</taxon>
        <taxon>Sordariomycetes</taxon>
        <taxon>Hypocreomycetidae</taxon>
        <taxon>Hypocreales</taxon>
        <taxon>Ophiocordycipitaceae</taxon>
        <taxon>Ophiocordyceps</taxon>
    </lineage>
</organism>
<keyword evidence="1 3" id="KW-0853">WD repeat</keyword>
<dbReference type="InterPro" id="IPR036322">
    <property type="entry name" value="WD40_repeat_dom_sf"/>
</dbReference>
<dbReference type="SMART" id="SM00320">
    <property type="entry name" value="WD40"/>
    <property type="match status" value="6"/>
</dbReference>
<dbReference type="PANTHER" id="PTHR19848:SF8">
    <property type="entry name" value="F-BOX AND WD REPEAT DOMAIN CONTAINING 7"/>
    <property type="match status" value="1"/>
</dbReference>
<keyword evidence="6" id="KW-1185">Reference proteome</keyword>
<evidence type="ECO:0000256" key="4">
    <source>
        <dbReference type="SAM" id="MobiDB-lite"/>
    </source>
</evidence>
<dbReference type="OrthoDB" id="6262491at2759"/>
<dbReference type="EMBL" id="LAZP02000127">
    <property type="protein sequence ID" value="PFH60466.1"/>
    <property type="molecule type" value="Genomic_DNA"/>
</dbReference>
<dbReference type="Proteomes" id="UP000037136">
    <property type="component" value="Unassembled WGS sequence"/>
</dbReference>
<name>A0A2A9PI24_OPHUN</name>
<dbReference type="STRING" id="268505.A0A2A9PI24"/>
<dbReference type="PANTHER" id="PTHR19848">
    <property type="entry name" value="WD40 REPEAT PROTEIN"/>
    <property type="match status" value="1"/>
</dbReference>
<dbReference type="SUPFAM" id="SSF50978">
    <property type="entry name" value="WD40 repeat-like"/>
    <property type="match status" value="1"/>
</dbReference>
<gene>
    <name evidence="5" type="ORF">XA68_10900</name>
</gene>
<feature type="region of interest" description="Disordered" evidence="4">
    <location>
        <begin position="1"/>
        <end position="34"/>
    </location>
</feature>
<dbReference type="InterPro" id="IPR020472">
    <property type="entry name" value="WD40_PAC1"/>
</dbReference>
<proteinExistence type="predicted"/>
<dbReference type="InterPro" id="IPR015943">
    <property type="entry name" value="WD40/YVTN_repeat-like_dom_sf"/>
</dbReference>
<keyword evidence="2" id="KW-0677">Repeat</keyword>
<evidence type="ECO:0000313" key="6">
    <source>
        <dbReference type="Proteomes" id="UP000037136"/>
    </source>
</evidence>
<feature type="compositionally biased region" description="Acidic residues" evidence="4">
    <location>
        <begin position="378"/>
        <end position="390"/>
    </location>
</feature>
<evidence type="ECO:0000313" key="5">
    <source>
        <dbReference type="EMBL" id="PFH60466.1"/>
    </source>
</evidence>
<sequence>MQSTNDEHFFQTDASQARREKKSAKAGNKNGNPLDVKSKILAAMTDPLCPSASIFIAQSSGCVRRVPLDNASSPETTYRGPKAPVTCLAVGGSENQTLFAGSWDKDTWSWDVASGRPGRKYSGHADFVKTVVCARLADRELLISGAADRKIMVWDVETGRRLYTIQDAATTMLAVQHLVVDPVLSMHDTLVLVSASSDPHIRRWELSLDGYRQLPESPLRRGGTERLAIHEHDTTVYRLVFDTGGDDVDLWTASADGTVKCLARTQSFVADETLTHGDFVRAVVVTPRWVVSAGRDENVKVWDRATGKLHCTLEGHFEEVTDLVLLRDAQGSPKTVCSVSIDGTIRKWPLAESELADVVMRAGMSEKLAGTEQQQLTAEEEAELAELMDD</sequence>
<comment type="caution">
    <text evidence="5">The sequence shown here is derived from an EMBL/GenBank/DDBJ whole genome shotgun (WGS) entry which is preliminary data.</text>
</comment>
<dbReference type="PROSITE" id="PS50082">
    <property type="entry name" value="WD_REPEATS_2"/>
    <property type="match status" value="2"/>
</dbReference>
<evidence type="ECO:0000256" key="3">
    <source>
        <dbReference type="PROSITE-ProRule" id="PRU00221"/>
    </source>
</evidence>
<dbReference type="AlphaFoldDB" id="A0A2A9PI24"/>
<dbReference type="InterPro" id="IPR001680">
    <property type="entry name" value="WD40_rpt"/>
</dbReference>
<evidence type="ECO:0000256" key="1">
    <source>
        <dbReference type="ARBA" id="ARBA00022574"/>
    </source>
</evidence>
<evidence type="ECO:0000256" key="2">
    <source>
        <dbReference type="ARBA" id="ARBA00022737"/>
    </source>
</evidence>
<feature type="repeat" description="WD" evidence="3">
    <location>
        <begin position="273"/>
        <end position="312"/>
    </location>
</feature>
<accession>A0A2A9PI24</accession>
<dbReference type="Pfam" id="PF00400">
    <property type="entry name" value="WD40"/>
    <property type="match status" value="4"/>
</dbReference>
<reference evidence="5 6" key="1">
    <citation type="journal article" date="2015" name="BMC Genomics">
        <title>Gene expression during zombie ant biting behavior reflects the complexity underlying fungal parasitic behavioral manipulation.</title>
        <authorList>
            <person name="de Bekker C."/>
            <person name="Ohm R.A."/>
            <person name="Loreto R.G."/>
            <person name="Sebastian A."/>
            <person name="Albert I."/>
            <person name="Merrow M."/>
            <person name="Brachmann A."/>
            <person name="Hughes D.P."/>
        </authorList>
    </citation>
    <scope>NUCLEOTIDE SEQUENCE [LARGE SCALE GENOMIC DNA]</scope>
    <source>
        <strain evidence="5 6">SC16a</strain>
    </source>
</reference>
<dbReference type="PROSITE" id="PS00678">
    <property type="entry name" value="WD_REPEATS_1"/>
    <property type="match status" value="1"/>
</dbReference>
<dbReference type="InterPro" id="IPR019775">
    <property type="entry name" value="WD40_repeat_CS"/>
</dbReference>
<reference evidence="5 6" key="2">
    <citation type="journal article" date="2017" name="Sci. Rep.">
        <title>Ant-infecting Ophiocordyceps genomes reveal a high diversity of potential behavioral manipulation genes and a possible major role for enterotoxins.</title>
        <authorList>
            <person name="de Bekker C."/>
            <person name="Ohm R.A."/>
            <person name="Evans H.C."/>
            <person name="Brachmann A."/>
            <person name="Hughes D.P."/>
        </authorList>
    </citation>
    <scope>NUCLEOTIDE SEQUENCE [LARGE SCALE GENOMIC DNA]</scope>
    <source>
        <strain evidence="5 6">SC16a</strain>
    </source>
</reference>
<dbReference type="PRINTS" id="PR00320">
    <property type="entry name" value="GPROTEINBRPT"/>
</dbReference>
<feature type="compositionally biased region" description="Basic and acidic residues" evidence="4">
    <location>
        <begin position="1"/>
        <end position="10"/>
    </location>
</feature>
<feature type="region of interest" description="Disordered" evidence="4">
    <location>
        <begin position="370"/>
        <end position="390"/>
    </location>
</feature>
<dbReference type="Gene3D" id="2.130.10.10">
    <property type="entry name" value="YVTN repeat-like/Quinoprotein amine dehydrogenase"/>
    <property type="match status" value="2"/>
</dbReference>
<protein>
    <submittedName>
        <fullName evidence="5">Uncharacterized protein</fullName>
    </submittedName>
</protein>
<dbReference type="PROSITE" id="PS50294">
    <property type="entry name" value="WD_REPEATS_REGION"/>
    <property type="match status" value="1"/>
</dbReference>
<feature type="repeat" description="WD" evidence="3">
    <location>
        <begin position="121"/>
        <end position="164"/>
    </location>
</feature>